<comment type="caution">
    <text evidence="2">The sequence shown here is derived from an EMBL/GenBank/DDBJ whole genome shotgun (WGS) entry which is preliminary data.</text>
</comment>
<protein>
    <submittedName>
        <fullName evidence="2">Uncharacterized protein</fullName>
    </submittedName>
</protein>
<sequence length="109" mass="11979">MPQQTFYFVGIINEAEQLLSVYNGYDYVTDITQVKLFAPFQKLNALQEMGSHQARNSVDEVKVFKVAVEMPEIVQVTPQPEPAPEPPPEPTPAPEPPPEPAPPPAPATV</sequence>
<dbReference type="RefSeq" id="WP_413263798.1">
    <property type="nucleotide sequence ID" value="NZ_JBHFNR010000100.1"/>
</dbReference>
<proteinExistence type="predicted"/>
<name>A0ABV4XR00_9CYAN</name>
<dbReference type="Proteomes" id="UP001576784">
    <property type="component" value="Unassembled WGS sequence"/>
</dbReference>
<feature type="compositionally biased region" description="Pro residues" evidence="1">
    <location>
        <begin position="79"/>
        <end position="109"/>
    </location>
</feature>
<accession>A0ABV4XR00</accession>
<evidence type="ECO:0000313" key="3">
    <source>
        <dbReference type="Proteomes" id="UP001576784"/>
    </source>
</evidence>
<evidence type="ECO:0000313" key="2">
    <source>
        <dbReference type="EMBL" id="MFB2894148.1"/>
    </source>
</evidence>
<reference evidence="2 3" key="1">
    <citation type="submission" date="2024-09" db="EMBL/GenBank/DDBJ databases">
        <title>Floridaenema gen nov. (Aerosakkonemataceae, Aerosakkonematales ord. nov., Cyanobacteria) from benthic tropical and subtropical fresh waters, with the description of four new species.</title>
        <authorList>
            <person name="Moretto J.A."/>
            <person name="Berthold D.E."/>
            <person name="Lefler F.W."/>
            <person name="Huang I.-S."/>
            <person name="Laughinghouse H. IV."/>
        </authorList>
    </citation>
    <scope>NUCLEOTIDE SEQUENCE [LARGE SCALE GENOMIC DNA]</scope>
    <source>
        <strain evidence="2 3">BLCC-F50</strain>
    </source>
</reference>
<feature type="region of interest" description="Disordered" evidence="1">
    <location>
        <begin position="75"/>
        <end position="109"/>
    </location>
</feature>
<organism evidence="2 3">
    <name type="scientific">Floridaenema flaviceps BLCC-F50</name>
    <dbReference type="NCBI Taxonomy" id="3153642"/>
    <lineage>
        <taxon>Bacteria</taxon>
        <taxon>Bacillati</taxon>
        <taxon>Cyanobacteriota</taxon>
        <taxon>Cyanophyceae</taxon>
        <taxon>Oscillatoriophycideae</taxon>
        <taxon>Aerosakkonematales</taxon>
        <taxon>Aerosakkonemataceae</taxon>
        <taxon>Floridanema</taxon>
        <taxon>Floridanema flaviceps</taxon>
    </lineage>
</organism>
<evidence type="ECO:0000256" key="1">
    <source>
        <dbReference type="SAM" id="MobiDB-lite"/>
    </source>
</evidence>
<dbReference type="EMBL" id="JBHFNR010000100">
    <property type="protein sequence ID" value="MFB2894148.1"/>
    <property type="molecule type" value="Genomic_DNA"/>
</dbReference>
<keyword evidence="3" id="KW-1185">Reference proteome</keyword>
<gene>
    <name evidence="2" type="ORF">ACE1CI_14655</name>
</gene>